<gene>
    <name evidence="1" type="ORF">OLEA9_A039219</name>
</gene>
<sequence length="122" mass="13748">MSGISPYFPECLEFNLFVLEYVHISDTFENKNDACRDFIGSLNKSLAVWSTKLPVDARVAYSKMAEEICSLLLSDSSEGSSREAQLNCFDTMFRGPIPEDLRSCHLQDAVSVFTCYLLEEAQ</sequence>
<proteinExistence type="predicted"/>
<keyword evidence="2" id="KW-1185">Reference proteome</keyword>
<evidence type="ECO:0000313" key="1">
    <source>
        <dbReference type="EMBL" id="CAA2955993.1"/>
    </source>
</evidence>
<evidence type="ECO:0000313" key="2">
    <source>
        <dbReference type="Proteomes" id="UP000594638"/>
    </source>
</evidence>
<dbReference type="EMBL" id="CACTIH010000171">
    <property type="protein sequence ID" value="CAA2955993.1"/>
    <property type="molecule type" value="Genomic_DNA"/>
</dbReference>
<dbReference type="Gramene" id="OE9A039219T1">
    <property type="protein sequence ID" value="OE9A039219C1"/>
    <property type="gene ID" value="OE9A039219"/>
</dbReference>
<comment type="caution">
    <text evidence="1">The sequence shown here is derived from an EMBL/GenBank/DDBJ whole genome shotgun (WGS) entry which is preliminary data.</text>
</comment>
<reference evidence="1 2" key="1">
    <citation type="submission" date="2019-12" db="EMBL/GenBank/DDBJ databases">
        <authorList>
            <person name="Alioto T."/>
            <person name="Alioto T."/>
            <person name="Gomez Garrido J."/>
        </authorList>
    </citation>
    <scope>NUCLEOTIDE SEQUENCE [LARGE SCALE GENOMIC DNA]</scope>
</reference>
<protein>
    <submittedName>
        <fullName evidence="1">Nuclear pore complex NUP96</fullName>
    </submittedName>
</protein>
<organism evidence="1 2">
    <name type="scientific">Olea europaea subsp. europaea</name>
    <dbReference type="NCBI Taxonomy" id="158383"/>
    <lineage>
        <taxon>Eukaryota</taxon>
        <taxon>Viridiplantae</taxon>
        <taxon>Streptophyta</taxon>
        <taxon>Embryophyta</taxon>
        <taxon>Tracheophyta</taxon>
        <taxon>Spermatophyta</taxon>
        <taxon>Magnoliopsida</taxon>
        <taxon>eudicotyledons</taxon>
        <taxon>Gunneridae</taxon>
        <taxon>Pentapetalae</taxon>
        <taxon>asterids</taxon>
        <taxon>lamiids</taxon>
        <taxon>Lamiales</taxon>
        <taxon>Oleaceae</taxon>
        <taxon>Oleeae</taxon>
        <taxon>Olea</taxon>
    </lineage>
</organism>
<dbReference type="Proteomes" id="UP000594638">
    <property type="component" value="Unassembled WGS sequence"/>
</dbReference>
<name>A0A8S0PUF9_OLEEU</name>
<dbReference type="OrthoDB" id="1704809at2759"/>
<accession>A0A8S0PUF9</accession>
<dbReference type="AlphaFoldDB" id="A0A8S0PUF9"/>